<accession>E3HVE0</accession>
<dbReference type="SUPFAM" id="SSF51735">
    <property type="entry name" value="NAD(P)-binding Rossmann-fold domains"/>
    <property type="match status" value="1"/>
</dbReference>
<evidence type="ECO:0000313" key="7">
    <source>
        <dbReference type="Proteomes" id="UP000006876"/>
    </source>
</evidence>
<evidence type="ECO:0000259" key="4">
    <source>
        <dbReference type="Pfam" id="PF03446"/>
    </source>
</evidence>
<dbReference type="Pfam" id="PF03446">
    <property type="entry name" value="NAD_binding_2"/>
    <property type="match status" value="1"/>
</dbReference>
<dbReference type="Pfam" id="PF14833">
    <property type="entry name" value="NAD_binding_11"/>
    <property type="match status" value="1"/>
</dbReference>
<keyword evidence="1 6" id="KW-0560">Oxidoreductase</keyword>
<dbReference type="Gene3D" id="1.10.1040.10">
    <property type="entry name" value="N-(1-d-carboxylethyl)-l-norvaline Dehydrogenase, domain 2"/>
    <property type="match status" value="1"/>
</dbReference>
<dbReference type="HOGENOM" id="CLU_035117_1_1_4"/>
<dbReference type="SUPFAM" id="SSF48179">
    <property type="entry name" value="6-phosphogluconate dehydrogenase C-terminal domain-like"/>
    <property type="match status" value="1"/>
</dbReference>
<dbReference type="GO" id="GO:0050661">
    <property type="term" value="F:NADP binding"/>
    <property type="evidence" value="ECO:0007669"/>
    <property type="project" value="InterPro"/>
</dbReference>
<dbReference type="InterPro" id="IPR006115">
    <property type="entry name" value="6PGDH_NADP-bd"/>
</dbReference>
<dbReference type="PIRSF" id="PIRSF000103">
    <property type="entry name" value="HIBADH"/>
    <property type="match status" value="1"/>
</dbReference>
<name>E3HVE0_ACHXA</name>
<evidence type="ECO:0000313" key="6">
    <source>
        <dbReference type="EMBL" id="ADP18713.1"/>
    </source>
</evidence>
<dbReference type="InterPro" id="IPR013328">
    <property type="entry name" value="6PGD_dom2"/>
</dbReference>
<dbReference type="EMBL" id="CP002287">
    <property type="protein sequence ID" value="ADP18713.1"/>
    <property type="molecule type" value="Genomic_DNA"/>
</dbReference>
<proteinExistence type="predicted"/>
<dbReference type="GO" id="GO:0016616">
    <property type="term" value="F:oxidoreductase activity, acting on the CH-OH group of donors, NAD or NADP as acceptor"/>
    <property type="evidence" value="ECO:0007669"/>
    <property type="project" value="TreeGrafter"/>
</dbReference>
<dbReference type="InterPro" id="IPR036291">
    <property type="entry name" value="NAD(P)-bd_dom_sf"/>
</dbReference>
<feature type="active site" evidence="3">
    <location>
        <position position="176"/>
    </location>
</feature>
<dbReference type="Proteomes" id="UP000006876">
    <property type="component" value="Chromosome"/>
</dbReference>
<dbReference type="InterPro" id="IPR015815">
    <property type="entry name" value="HIBADH-related"/>
</dbReference>
<keyword evidence="2" id="KW-0520">NAD</keyword>
<dbReference type="STRING" id="762376.AXYL_05413"/>
<dbReference type="PANTHER" id="PTHR22981">
    <property type="entry name" value="3-HYDROXYISOBUTYRATE DEHYDROGENASE-RELATED"/>
    <property type="match status" value="1"/>
</dbReference>
<dbReference type="Gene3D" id="3.40.50.720">
    <property type="entry name" value="NAD(P)-binding Rossmann-like Domain"/>
    <property type="match status" value="1"/>
</dbReference>
<dbReference type="InterPro" id="IPR008927">
    <property type="entry name" value="6-PGluconate_DH-like_C_sf"/>
</dbReference>
<gene>
    <name evidence="6" type="ordered locus">AXYL_05413</name>
</gene>
<evidence type="ECO:0000256" key="3">
    <source>
        <dbReference type="PIRSR" id="PIRSR000103-1"/>
    </source>
</evidence>
<dbReference type="eggNOG" id="COG2084">
    <property type="taxonomic scope" value="Bacteria"/>
</dbReference>
<dbReference type="AlphaFoldDB" id="E3HVE0"/>
<dbReference type="GO" id="GO:0051287">
    <property type="term" value="F:NAD binding"/>
    <property type="evidence" value="ECO:0007669"/>
    <property type="project" value="InterPro"/>
</dbReference>
<protein>
    <submittedName>
        <fullName evidence="6">NAD binding domain of 6-phosphogluconate dehydrogenase family protein 7</fullName>
        <ecNumber evidence="6">1.1.1.-</ecNumber>
    </submittedName>
</protein>
<dbReference type="InterPro" id="IPR029154">
    <property type="entry name" value="HIBADH-like_NADP-bd"/>
</dbReference>
<dbReference type="KEGG" id="axy:AXYL_05413"/>
<reference evidence="6 7" key="1">
    <citation type="journal article" date="2011" name="J. Bacteriol.">
        <title>Complete genome sequence of the haloaromatic acid-degrading bacterium Achromobacter xylosoxidans A8.</title>
        <authorList>
            <person name="Strnad H."/>
            <person name="Ridl J."/>
            <person name="Paces J."/>
            <person name="Kolar M."/>
            <person name="Vlcek C."/>
            <person name="Paces V."/>
        </authorList>
    </citation>
    <scope>NUCLEOTIDE SEQUENCE [LARGE SCALE GENOMIC DNA]</scope>
    <source>
        <strain evidence="6 7">A8</strain>
    </source>
</reference>
<dbReference type="RefSeq" id="WP_013396016.1">
    <property type="nucleotide sequence ID" value="NC_014640.1"/>
</dbReference>
<dbReference type="PANTHER" id="PTHR22981:SF7">
    <property type="entry name" value="3-HYDROXYISOBUTYRATE DEHYDROGENASE, MITOCHONDRIAL"/>
    <property type="match status" value="1"/>
</dbReference>
<evidence type="ECO:0000259" key="5">
    <source>
        <dbReference type="Pfam" id="PF14833"/>
    </source>
</evidence>
<evidence type="ECO:0000256" key="1">
    <source>
        <dbReference type="ARBA" id="ARBA00023002"/>
    </source>
</evidence>
<dbReference type="EC" id="1.1.1.-" evidence="6"/>
<evidence type="ECO:0000256" key="2">
    <source>
        <dbReference type="ARBA" id="ARBA00023027"/>
    </source>
</evidence>
<sequence>MSVAFQRVGFIGLGVMGEPMCRNLCRKAGLPVHVHDIHEQAVGRVLNDGAVAHQSVRDLAGHAEVVFLSLPSIDHVEQVCLGVDGLLSGERKPRLIVDTGTSDVARTRALAVRLAEQGVRFLDAPVARMPEAARDGTLLIMVGGAQEDLDAVRPLLDCMGSDVVLCGGTGCGQIVKIANNMVLMMNVAVLAETLLICERAGIDGKQLLDVLSTGSAASQALNVVGIRALAPREFSQGRFSTAYALKDVSLAASLAEASGVDAAILARTRELLQSAVAQGDGQAYFPILINQIATK</sequence>
<feature type="domain" description="6-phosphogluconate dehydrogenase NADP-binding" evidence="4">
    <location>
        <begin position="7"/>
        <end position="167"/>
    </location>
</feature>
<feature type="domain" description="3-hydroxyisobutyrate dehydrogenase-like NAD-binding" evidence="5">
    <location>
        <begin position="170"/>
        <end position="283"/>
    </location>
</feature>
<organism evidence="6 7">
    <name type="scientific">Achromobacter xylosoxidans (strain A8)</name>
    <dbReference type="NCBI Taxonomy" id="762376"/>
    <lineage>
        <taxon>Bacteria</taxon>
        <taxon>Pseudomonadati</taxon>
        <taxon>Pseudomonadota</taxon>
        <taxon>Betaproteobacteria</taxon>
        <taxon>Burkholderiales</taxon>
        <taxon>Alcaligenaceae</taxon>
        <taxon>Achromobacter</taxon>
    </lineage>
</organism>